<protein>
    <recommendedName>
        <fullName evidence="4">DUF2568 domain-containing protein</fullName>
    </recommendedName>
</protein>
<evidence type="ECO:0008006" key="4">
    <source>
        <dbReference type="Google" id="ProtNLM"/>
    </source>
</evidence>
<reference evidence="2" key="1">
    <citation type="submission" date="2020-10" db="EMBL/GenBank/DDBJ databases">
        <title>Taxonomic study of unclassified bacteria belonging to the class Ktedonobacteria.</title>
        <authorList>
            <person name="Yabe S."/>
            <person name="Wang C.M."/>
            <person name="Zheng Y."/>
            <person name="Sakai Y."/>
            <person name="Cavaletti L."/>
            <person name="Monciardini P."/>
            <person name="Donadio S."/>
        </authorList>
    </citation>
    <scope>NUCLEOTIDE SEQUENCE</scope>
    <source>
        <strain evidence="2">ID150040</strain>
    </source>
</reference>
<comment type="caution">
    <text evidence="2">The sequence shown here is derived from an EMBL/GenBank/DDBJ whole genome shotgun (WGS) entry which is preliminary data.</text>
</comment>
<keyword evidence="1" id="KW-0472">Membrane</keyword>
<dbReference type="InterPro" id="IPR021214">
    <property type="entry name" value="DUF2568"/>
</dbReference>
<feature type="transmembrane region" description="Helical" evidence="1">
    <location>
        <begin position="99"/>
        <end position="121"/>
    </location>
</feature>
<sequence>MSQHPINLAVRFLLELAALVAYGMLGWHLGSNLFLKVVLALVFVVLAALLWGLPAVAGDRGRSDKGPLMVPGWVRLIVEMGVFVGAVWSFYIVGSGMAGFWFGVIAVMQCLTAYDRILWLAGFNPRWSSRTNA</sequence>
<evidence type="ECO:0000313" key="3">
    <source>
        <dbReference type="Proteomes" id="UP000597444"/>
    </source>
</evidence>
<feature type="transmembrane region" description="Helical" evidence="1">
    <location>
        <begin position="73"/>
        <end position="93"/>
    </location>
</feature>
<organism evidence="2 3">
    <name type="scientific">Reticulibacter mediterranei</name>
    <dbReference type="NCBI Taxonomy" id="2778369"/>
    <lineage>
        <taxon>Bacteria</taxon>
        <taxon>Bacillati</taxon>
        <taxon>Chloroflexota</taxon>
        <taxon>Ktedonobacteria</taxon>
        <taxon>Ktedonobacterales</taxon>
        <taxon>Reticulibacteraceae</taxon>
        <taxon>Reticulibacter</taxon>
    </lineage>
</organism>
<evidence type="ECO:0000313" key="2">
    <source>
        <dbReference type="EMBL" id="GHO94706.1"/>
    </source>
</evidence>
<gene>
    <name evidence="2" type="ORF">KSF_047540</name>
</gene>
<proteinExistence type="predicted"/>
<keyword evidence="3" id="KW-1185">Reference proteome</keyword>
<evidence type="ECO:0000256" key="1">
    <source>
        <dbReference type="SAM" id="Phobius"/>
    </source>
</evidence>
<dbReference type="RefSeq" id="WP_220205420.1">
    <property type="nucleotide sequence ID" value="NZ_BNJK01000001.1"/>
</dbReference>
<dbReference type="Pfam" id="PF10823">
    <property type="entry name" value="DUF2568"/>
    <property type="match status" value="1"/>
</dbReference>
<accession>A0A8J3IHL1</accession>
<keyword evidence="1" id="KW-0812">Transmembrane</keyword>
<feature type="transmembrane region" description="Helical" evidence="1">
    <location>
        <begin position="12"/>
        <end position="29"/>
    </location>
</feature>
<dbReference type="Proteomes" id="UP000597444">
    <property type="component" value="Unassembled WGS sequence"/>
</dbReference>
<dbReference type="EMBL" id="BNJK01000001">
    <property type="protein sequence ID" value="GHO94706.1"/>
    <property type="molecule type" value="Genomic_DNA"/>
</dbReference>
<feature type="transmembrane region" description="Helical" evidence="1">
    <location>
        <begin position="35"/>
        <end position="53"/>
    </location>
</feature>
<keyword evidence="1" id="KW-1133">Transmembrane helix</keyword>
<name>A0A8J3IHL1_9CHLR</name>
<dbReference type="AlphaFoldDB" id="A0A8J3IHL1"/>